<dbReference type="Gene3D" id="3.30.420.10">
    <property type="entry name" value="Ribonuclease H-like superfamily/Ribonuclease H"/>
    <property type="match status" value="1"/>
</dbReference>
<gene>
    <name evidence="1" type="ORF">AVEN_151495_1</name>
</gene>
<protein>
    <recommendedName>
        <fullName evidence="3">Transposable element Tc1 transposase</fullName>
    </recommendedName>
</protein>
<dbReference type="Proteomes" id="UP000499080">
    <property type="component" value="Unassembled WGS sequence"/>
</dbReference>
<accession>A0A4Y2HYP8</accession>
<dbReference type="InterPro" id="IPR036397">
    <property type="entry name" value="RNaseH_sf"/>
</dbReference>
<sequence length="167" mass="19008">MCNRWQHSSLHIYSNTSRRARRPVACIPLTPNHCCLRREWCHARAHWRTEWRSVVFSDESRFCLGASDGRVLVRRRPGERLQPTCLLPGHTGSTPEIMVWGSISYDSRSILVVIPCTLTANLYVSLVIPPVMLPFMNGIQGGVLKHYNARYCNPTFSTECQHVALAC</sequence>
<dbReference type="GO" id="GO:0003676">
    <property type="term" value="F:nucleic acid binding"/>
    <property type="evidence" value="ECO:0007669"/>
    <property type="project" value="InterPro"/>
</dbReference>
<dbReference type="EMBL" id="BGPR01002247">
    <property type="protein sequence ID" value="GBM70362.1"/>
    <property type="molecule type" value="Genomic_DNA"/>
</dbReference>
<evidence type="ECO:0000313" key="2">
    <source>
        <dbReference type="Proteomes" id="UP000499080"/>
    </source>
</evidence>
<name>A0A4Y2HYP8_ARAVE</name>
<comment type="caution">
    <text evidence="1">The sequence shown here is derived from an EMBL/GenBank/DDBJ whole genome shotgun (WGS) entry which is preliminary data.</text>
</comment>
<evidence type="ECO:0000313" key="1">
    <source>
        <dbReference type="EMBL" id="GBM70362.1"/>
    </source>
</evidence>
<evidence type="ECO:0008006" key="3">
    <source>
        <dbReference type="Google" id="ProtNLM"/>
    </source>
</evidence>
<proteinExistence type="predicted"/>
<reference evidence="1 2" key="1">
    <citation type="journal article" date="2019" name="Sci. Rep.">
        <title>Orb-weaving spider Araneus ventricosus genome elucidates the spidroin gene catalogue.</title>
        <authorList>
            <person name="Kono N."/>
            <person name="Nakamura H."/>
            <person name="Ohtoshi R."/>
            <person name="Moran D.A.P."/>
            <person name="Shinohara A."/>
            <person name="Yoshida Y."/>
            <person name="Fujiwara M."/>
            <person name="Mori M."/>
            <person name="Tomita M."/>
            <person name="Arakawa K."/>
        </authorList>
    </citation>
    <scope>NUCLEOTIDE SEQUENCE [LARGE SCALE GENOMIC DNA]</scope>
</reference>
<dbReference type="AlphaFoldDB" id="A0A4Y2HYP8"/>
<organism evidence="1 2">
    <name type="scientific">Araneus ventricosus</name>
    <name type="common">Orbweaver spider</name>
    <name type="synonym">Epeira ventricosa</name>
    <dbReference type="NCBI Taxonomy" id="182803"/>
    <lineage>
        <taxon>Eukaryota</taxon>
        <taxon>Metazoa</taxon>
        <taxon>Ecdysozoa</taxon>
        <taxon>Arthropoda</taxon>
        <taxon>Chelicerata</taxon>
        <taxon>Arachnida</taxon>
        <taxon>Araneae</taxon>
        <taxon>Araneomorphae</taxon>
        <taxon>Entelegynae</taxon>
        <taxon>Araneoidea</taxon>
        <taxon>Araneidae</taxon>
        <taxon>Araneus</taxon>
    </lineage>
</organism>
<keyword evidence="2" id="KW-1185">Reference proteome</keyword>